<protein>
    <submittedName>
        <fullName evidence="2">DUF554 domain-containing protein</fullName>
    </submittedName>
</protein>
<keyword evidence="1" id="KW-1133">Transmembrane helix</keyword>
<feature type="transmembrane region" description="Helical" evidence="1">
    <location>
        <begin position="140"/>
        <end position="173"/>
    </location>
</feature>
<dbReference type="OrthoDB" id="9797976at2"/>
<dbReference type="EMBL" id="PZJJ01000037">
    <property type="protein sequence ID" value="PTL37705.1"/>
    <property type="molecule type" value="Genomic_DNA"/>
</dbReference>
<dbReference type="InterPro" id="IPR007563">
    <property type="entry name" value="DUF554"/>
</dbReference>
<comment type="caution">
    <text evidence="2">The sequence shown here is derived from an EMBL/GenBank/DDBJ whole genome shotgun (WGS) entry which is preliminary data.</text>
</comment>
<reference evidence="2 3" key="1">
    <citation type="submission" date="2018-03" db="EMBL/GenBank/DDBJ databases">
        <title>Alkalicoccus saliphilus sp. nov., isolated from a mineral pool.</title>
        <authorList>
            <person name="Zhao B."/>
        </authorList>
    </citation>
    <scope>NUCLEOTIDE SEQUENCE [LARGE SCALE GENOMIC DNA]</scope>
    <source>
        <strain evidence="2 3">6AG</strain>
    </source>
</reference>
<sequence length="234" mass="24920">MILFGTIVNGLAIVAGALIGSRLTRLSKGMQETVMKAIGLAVLILGLDMAMEGNEFLLVIFSLAFGGILGERWNIEGKLNGVGQWMERKWKKEEGSSIAEGFIASTLLFVVGAMAIIGALDSGFRQDHSVLLTKAVLDGFTSVIFAATLGIGVLFSAVPVVLYQGGIAIAATWIVRFIPESQLDLVISEITAVGGLMIIGIGLNLLGVPKIRIANLLPAILLIVVFVFFKSWLF</sequence>
<dbReference type="PANTHER" id="PTHR36111">
    <property type="entry name" value="INNER MEMBRANE PROTEIN-RELATED"/>
    <property type="match status" value="1"/>
</dbReference>
<keyword evidence="1" id="KW-0812">Transmembrane</keyword>
<evidence type="ECO:0000313" key="2">
    <source>
        <dbReference type="EMBL" id="PTL37705.1"/>
    </source>
</evidence>
<keyword evidence="3" id="KW-1185">Reference proteome</keyword>
<proteinExistence type="predicted"/>
<name>A0A2T4U2X8_9BACI</name>
<keyword evidence="1" id="KW-0472">Membrane</keyword>
<evidence type="ECO:0000313" key="3">
    <source>
        <dbReference type="Proteomes" id="UP000240509"/>
    </source>
</evidence>
<dbReference type="RefSeq" id="WP_107586077.1">
    <property type="nucleotide sequence ID" value="NZ_PZJJ01000037.1"/>
</dbReference>
<dbReference type="Proteomes" id="UP000240509">
    <property type="component" value="Unassembled WGS sequence"/>
</dbReference>
<feature type="transmembrane region" description="Helical" evidence="1">
    <location>
        <begin position="185"/>
        <end position="207"/>
    </location>
</feature>
<feature type="transmembrane region" description="Helical" evidence="1">
    <location>
        <begin position="213"/>
        <end position="233"/>
    </location>
</feature>
<accession>A0A2T4U2X8</accession>
<organism evidence="2 3">
    <name type="scientific">Alkalicoccus saliphilus</name>
    <dbReference type="NCBI Taxonomy" id="200989"/>
    <lineage>
        <taxon>Bacteria</taxon>
        <taxon>Bacillati</taxon>
        <taxon>Bacillota</taxon>
        <taxon>Bacilli</taxon>
        <taxon>Bacillales</taxon>
        <taxon>Bacillaceae</taxon>
        <taxon>Alkalicoccus</taxon>
    </lineage>
</organism>
<dbReference type="PANTHER" id="PTHR36111:SF2">
    <property type="entry name" value="INNER MEMBRANE PROTEIN"/>
    <property type="match status" value="1"/>
</dbReference>
<feature type="transmembrane region" description="Helical" evidence="1">
    <location>
        <begin position="96"/>
        <end position="120"/>
    </location>
</feature>
<gene>
    <name evidence="2" type="ORF">C6Y45_15140</name>
</gene>
<dbReference type="AlphaFoldDB" id="A0A2T4U2X8"/>
<feature type="transmembrane region" description="Helical" evidence="1">
    <location>
        <begin position="6"/>
        <end position="24"/>
    </location>
</feature>
<evidence type="ECO:0000256" key="1">
    <source>
        <dbReference type="SAM" id="Phobius"/>
    </source>
</evidence>
<dbReference type="Pfam" id="PF04474">
    <property type="entry name" value="DUF554"/>
    <property type="match status" value="1"/>
</dbReference>